<sequence>MKNVFKNLMIYGAVASMAFLYSCGGDEETPAPAVPTIAVATTVNGTAATSPLNVVPGDEVVFNVSINAEGGFNVYRVYASKDGGTATKLAEYTRLDLSVDAGVAVVTDSRATEIEAEDVGSTITYEFEVVDDKDQTSTTEIEVVVNSPEARIYASKKLLAPSGDFTNENFFSVSTGELYSKSEVNSTTEAISPLIDFGYYYGNSENASIASPKGFESTVFASQVEGWNTKNATVLKTTTLTASQFNEVSTYADIDAAFEAGTLDANGVITGLTEGTVLAFETVDGVKGLILVSEIEPGFESNDYIELDILAQLEAN</sequence>
<name>A0ABW7N632_9BACT</name>
<dbReference type="PROSITE" id="PS51257">
    <property type="entry name" value="PROKAR_LIPOPROTEIN"/>
    <property type="match status" value="1"/>
</dbReference>
<gene>
    <name evidence="1" type="ORF">ACHKAR_06145</name>
</gene>
<evidence type="ECO:0000313" key="1">
    <source>
        <dbReference type="EMBL" id="MFH6983009.1"/>
    </source>
</evidence>
<reference evidence="1 2" key="1">
    <citation type="journal article" date="2013" name="Int. J. Syst. Evol. Microbiol.">
        <title>Marinoscillum luteum sp. nov., isolated from marine sediment.</title>
        <authorList>
            <person name="Cha I.T."/>
            <person name="Park S.J."/>
            <person name="Kim S.J."/>
            <person name="Kim J.G."/>
            <person name="Jung M.Y."/>
            <person name="Shin K.S."/>
            <person name="Kwon K.K."/>
            <person name="Yang S.H."/>
            <person name="Seo Y.S."/>
            <person name="Rhee S.K."/>
        </authorList>
    </citation>
    <scope>NUCLEOTIDE SEQUENCE [LARGE SCALE GENOMIC DNA]</scope>
    <source>
        <strain evidence="1 2">KCTC 23939</strain>
    </source>
</reference>
<proteinExistence type="predicted"/>
<dbReference type="RefSeq" id="WP_159584319.1">
    <property type="nucleotide sequence ID" value="NZ_JBIPKE010000014.1"/>
</dbReference>
<dbReference type="Proteomes" id="UP001610063">
    <property type="component" value="Unassembled WGS sequence"/>
</dbReference>
<keyword evidence="2" id="KW-1185">Reference proteome</keyword>
<accession>A0ABW7N632</accession>
<protein>
    <submittedName>
        <fullName evidence="1">Uncharacterized protein</fullName>
    </submittedName>
</protein>
<evidence type="ECO:0000313" key="2">
    <source>
        <dbReference type="Proteomes" id="UP001610063"/>
    </source>
</evidence>
<dbReference type="EMBL" id="JBIPKE010000014">
    <property type="protein sequence ID" value="MFH6983009.1"/>
    <property type="molecule type" value="Genomic_DNA"/>
</dbReference>
<comment type="caution">
    <text evidence="1">The sequence shown here is derived from an EMBL/GenBank/DDBJ whole genome shotgun (WGS) entry which is preliminary data.</text>
</comment>
<organism evidence="1 2">
    <name type="scientific">Marinoscillum luteum</name>
    <dbReference type="NCBI Taxonomy" id="861051"/>
    <lineage>
        <taxon>Bacteria</taxon>
        <taxon>Pseudomonadati</taxon>
        <taxon>Bacteroidota</taxon>
        <taxon>Cytophagia</taxon>
        <taxon>Cytophagales</taxon>
        <taxon>Reichenbachiellaceae</taxon>
        <taxon>Marinoscillum</taxon>
    </lineage>
</organism>